<dbReference type="eggNOG" id="KOG3299">
    <property type="taxonomic scope" value="Eukaryota"/>
</dbReference>
<reference evidence="3" key="2">
    <citation type="submission" date="2013-04" db="EMBL/GenBank/DDBJ databases">
        <title>Genomic mechanisms accounting for the adaptation to parasitism in nematode-trapping fungi.</title>
        <authorList>
            <person name="Ahren D.G."/>
        </authorList>
    </citation>
    <scope>NUCLEOTIDE SEQUENCE [LARGE SCALE GENOMIC DNA]</scope>
    <source>
        <strain evidence="3">CBS 200.50</strain>
    </source>
</reference>
<feature type="compositionally biased region" description="Polar residues" evidence="1">
    <location>
        <begin position="293"/>
        <end position="302"/>
    </location>
</feature>
<sequence length="435" mass="45786">MTSTDIQGLLRFLSGPAKLPLREAMGKAKPLLSDGLSSPDAIAKASLDRLLKIFPDEKTAKQVLSAAKRATNTSSGSKKRSASTAAEGSSTSTGETPRSPSKRRKQSSVPSIDSANPQSWEVGLDLPAPTRDETLISGASLTTNRAPLLLAFAVVSLGYTHPWLPMSSRFSLAQGLLELTAASKAKNLGITREDGGKDEELGEGYKRIRVLGKEIPVLRRWDTVGVDTGSVIEVETGAEKQGAEQRDDGNSKNSGDVKSTTSAGINPEGSASIVGGEHSSTSASTAGERDTSVAGSSTSTLAPGTGAAPVSYDGPVYWALSPKLLSQPPAASKQNPSALPIQLPHAAHSYLVRSFSAEMLPLLLGALHSVYGSWANSVTPMELDRRGWGWYCRVRPSVEDGPEGWGGKGFVKLEDVLALRKGGVKETKTTEDYST</sequence>
<evidence type="ECO:0000256" key="1">
    <source>
        <dbReference type="SAM" id="MobiDB-lite"/>
    </source>
</evidence>
<gene>
    <name evidence="2" type="ORF">H072_9875</name>
</gene>
<feature type="region of interest" description="Disordered" evidence="1">
    <location>
        <begin position="65"/>
        <end position="126"/>
    </location>
</feature>
<dbReference type="OrthoDB" id="514070at2759"/>
<reference evidence="2 3" key="1">
    <citation type="journal article" date="2013" name="PLoS Genet.">
        <title>Genomic mechanisms accounting for the adaptation to parasitism in nematode-trapping fungi.</title>
        <authorList>
            <person name="Meerupati T."/>
            <person name="Andersson K.M."/>
            <person name="Friman E."/>
            <person name="Kumar D."/>
            <person name="Tunlid A."/>
            <person name="Ahren D."/>
        </authorList>
    </citation>
    <scope>NUCLEOTIDE SEQUENCE [LARGE SCALE GENOMIC DNA]</scope>
    <source>
        <strain evidence="2 3">CBS 200.50</strain>
    </source>
</reference>
<comment type="caution">
    <text evidence="2">The sequence shown here is derived from an EMBL/GenBank/DDBJ whole genome shotgun (WGS) entry which is preliminary data.</text>
</comment>
<dbReference type="AlphaFoldDB" id="S8A623"/>
<organism evidence="2 3">
    <name type="scientific">Dactylellina haptotyla (strain CBS 200.50)</name>
    <name type="common">Nematode-trapping fungus</name>
    <name type="synonym">Monacrosporium haptotylum</name>
    <dbReference type="NCBI Taxonomy" id="1284197"/>
    <lineage>
        <taxon>Eukaryota</taxon>
        <taxon>Fungi</taxon>
        <taxon>Dikarya</taxon>
        <taxon>Ascomycota</taxon>
        <taxon>Pezizomycotina</taxon>
        <taxon>Orbiliomycetes</taxon>
        <taxon>Orbiliales</taxon>
        <taxon>Orbiliaceae</taxon>
        <taxon>Dactylellina</taxon>
    </lineage>
</organism>
<dbReference type="HOGENOM" id="CLU_031573_1_0_1"/>
<dbReference type="Proteomes" id="UP000015100">
    <property type="component" value="Unassembled WGS sequence"/>
</dbReference>
<name>S8A623_DACHA</name>
<accession>S8A623</accession>
<keyword evidence="3" id="KW-1185">Reference proteome</keyword>
<feature type="compositionally biased region" description="Polar residues" evidence="1">
    <location>
        <begin position="251"/>
        <end position="264"/>
    </location>
</feature>
<dbReference type="OMA" id="ELDKRAW"/>
<proteinExistence type="predicted"/>
<feature type="region of interest" description="Disordered" evidence="1">
    <location>
        <begin position="232"/>
        <end position="306"/>
    </location>
</feature>
<feature type="compositionally biased region" description="Low complexity" evidence="1">
    <location>
        <begin position="82"/>
        <end position="99"/>
    </location>
</feature>
<protein>
    <submittedName>
        <fullName evidence="2">Uncharacterized protein</fullName>
    </submittedName>
</protein>
<dbReference type="EMBL" id="AQGS01000867">
    <property type="protein sequence ID" value="EPS36576.1"/>
    <property type="molecule type" value="Genomic_DNA"/>
</dbReference>
<evidence type="ECO:0000313" key="2">
    <source>
        <dbReference type="EMBL" id="EPS36576.1"/>
    </source>
</evidence>
<dbReference type="STRING" id="1284197.S8A623"/>
<feature type="compositionally biased region" description="Basic and acidic residues" evidence="1">
    <location>
        <begin position="237"/>
        <end position="250"/>
    </location>
</feature>
<evidence type="ECO:0000313" key="3">
    <source>
        <dbReference type="Proteomes" id="UP000015100"/>
    </source>
</evidence>